<keyword evidence="4" id="KW-1185">Reference proteome</keyword>
<dbReference type="AlphaFoldDB" id="A0A2Z2HT21"/>
<keyword evidence="1" id="KW-1133">Transmembrane helix</keyword>
<protein>
    <recommendedName>
        <fullName evidence="2">Archaeal Type IV pilin N-terminal domain-containing protein</fullName>
    </recommendedName>
</protein>
<dbReference type="Pfam" id="PF07790">
    <property type="entry name" value="Pilin_N"/>
    <property type="match status" value="1"/>
</dbReference>
<evidence type="ECO:0000256" key="1">
    <source>
        <dbReference type="SAM" id="Phobius"/>
    </source>
</evidence>
<evidence type="ECO:0000259" key="2">
    <source>
        <dbReference type="Pfam" id="PF07790"/>
    </source>
</evidence>
<reference evidence="4" key="1">
    <citation type="submission" date="2017-02" db="EMBL/GenBank/DDBJ databases">
        <title>Natronthermophilus aegyptiacus gen. nov.,sp. nov., an aerobic, extremely halophilic alkalithermophilic archaeon isolated from the athalassohaline Wadi An Natrun, Egypt.</title>
        <authorList>
            <person name="Zhao B."/>
        </authorList>
    </citation>
    <scope>NUCLEOTIDE SEQUENCE [LARGE SCALE GENOMIC DNA]</scope>
    <source>
        <strain evidence="4">JW/NM-HA 15</strain>
    </source>
</reference>
<dbReference type="RefSeq" id="WP_086888742.1">
    <property type="nucleotide sequence ID" value="NZ_CP019893.1"/>
</dbReference>
<evidence type="ECO:0000313" key="4">
    <source>
        <dbReference type="Proteomes" id="UP000250088"/>
    </source>
</evidence>
<keyword evidence="1" id="KW-0812">Transmembrane</keyword>
<dbReference type="KEGG" id="naj:B1756_11965"/>
<feature type="domain" description="Archaeal Type IV pilin N-terminal" evidence="2">
    <location>
        <begin position="11"/>
        <end position="85"/>
    </location>
</feature>
<name>A0A2Z2HT21_9EURY</name>
<organism evidence="3 4">
    <name type="scientific">Natrarchaeobaculum aegyptiacum</name>
    <dbReference type="NCBI Taxonomy" id="745377"/>
    <lineage>
        <taxon>Archaea</taxon>
        <taxon>Methanobacteriati</taxon>
        <taxon>Methanobacteriota</taxon>
        <taxon>Stenosarchaea group</taxon>
        <taxon>Halobacteria</taxon>
        <taxon>Halobacteriales</taxon>
        <taxon>Natrialbaceae</taxon>
        <taxon>Natrarchaeobaculum</taxon>
    </lineage>
</organism>
<dbReference type="NCBIfam" id="TIGR02537">
    <property type="entry name" value="arch_flag_Nterm"/>
    <property type="match status" value="1"/>
</dbReference>
<proteinExistence type="predicted"/>
<gene>
    <name evidence="3" type="ORF">B1756_11965</name>
</gene>
<dbReference type="EMBL" id="CP019893">
    <property type="protein sequence ID" value="ARS90371.1"/>
    <property type="molecule type" value="Genomic_DNA"/>
</dbReference>
<sequence>MRLSSSPNGERGVTPVVGVALLLAITVLLAGVVAVYAVDVSDQHLAEPAPMAAFTTETGTCAGTEVTVVHRAGETVPADELSLQSADKALTGSWAKPNGYETHGVGDGEVRSGDRATVCVDDSSTVDLEVVWHADGSDRSAVLYETTA</sequence>
<accession>A0A2Z2HT21</accession>
<dbReference type="GeneID" id="32894804"/>
<evidence type="ECO:0000313" key="3">
    <source>
        <dbReference type="EMBL" id="ARS90371.1"/>
    </source>
</evidence>
<dbReference type="Proteomes" id="UP000250088">
    <property type="component" value="Chromosome"/>
</dbReference>
<feature type="transmembrane region" description="Helical" evidence="1">
    <location>
        <begin position="12"/>
        <end position="38"/>
    </location>
</feature>
<dbReference type="InterPro" id="IPR012859">
    <property type="entry name" value="Pilin_N_archaeal"/>
</dbReference>
<keyword evidence="1" id="KW-0472">Membrane</keyword>
<dbReference type="InterPro" id="IPR013373">
    <property type="entry name" value="Flagellin/pilin_N_arc"/>
</dbReference>